<gene>
    <name evidence="2" type="ORF">FGIG_05593</name>
</gene>
<proteinExistence type="predicted"/>
<sequence length="122" mass="13236">MSHLELDEVVGSAGGGGQDQQTRTIVSMMVVYENTWTRWLFWCPRIAPDKETSISVADGVVRAQPGVDVAENSVEDEVTGTATENAKPFEGESKKSRSGGIQDDETKIKASCSVKRKKSSKT</sequence>
<dbReference type="EMBL" id="SUNJ01012332">
    <property type="protein sequence ID" value="TPP58139.1"/>
    <property type="molecule type" value="Genomic_DNA"/>
</dbReference>
<feature type="region of interest" description="Disordered" evidence="1">
    <location>
        <begin position="67"/>
        <end position="122"/>
    </location>
</feature>
<comment type="caution">
    <text evidence="2">The sequence shown here is derived from an EMBL/GenBank/DDBJ whole genome shotgun (WGS) entry which is preliminary data.</text>
</comment>
<organism evidence="2 3">
    <name type="scientific">Fasciola gigantica</name>
    <name type="common">Giant liver fluke</name>
    <dbReference type="NCBI Taxonomy" id="46835"/>
    <lineage>
        <taxon>Eukaryota</taxon>
        <taxon>Metazoa</taxon>
        <taxon>Spiralia</taxon>
        <taxon>Lophotrochozoa</taxon>
        <taxon>Platyhelminthes</taxon>
        <taxon>Trematoda</taxon>
        <taxon>Digenea</taxon>
        <taxon>Plagiorchiida</taxon>
        <taxon>Echinostomata</taxon>
        <taxon>Echinostomatoidea</taxon>
        <taxon>Fasciolidae</taxon>
        <taxon>Fasciola</taxon>
    </lineage>
</organism>
<evidence type="ECO:0000313" key="2">
    <source>
        <dbReference type="EMBL" id="TPP58139.1"/>
    </source>
</evidence>
<accession>A0A504YD04</accession>
<reference evidence="2 3" key="1">
    <citation type="submission" date="2019-04" db="EMBL/GenBank/DDBJ databases">
        <title>Annotation for the trematode Fasciola gigantica.</title>
        <authorList>
            <person name="Choi Y.-J."/>
        </authorList>
    </citation>
    <scope>NUCLEOTIDE SEQUENCE [LARGE SCALE GENOMIC DNA]</scope>
    <source>
        <strain evidence="2">Uganda_cow_1</strain>
    </source>
</reference>
<dbReference type="Proteomes" id="UP000316759">
    <property type="component" value="Unassembled WGS sequence"/>
</dbReference>
<evidence type="ECO:0000256" key="1">
    <source>
        <dbReference type="SAM" id="MobiDB-lite"/>
    </source>
</evidence>
<evidence type="ECO:0000313" key="3">
    <source>
        <dbReference type="Proteomes" id="UP000316759"/>
    </source>
</evidence>
<name>A0A504YD04_FASGI</name>
<dbReference type="AlphaFoldDB" id="A0A504YD04"/>
<feature type="region of interest" description="Disordered" evidence="1">
    <location>
        <begin position="1"/>
        <end position="20"/>
    </location>
</feature>
<protein>
    <submittedName>
        <fullName evidence="2">Uncharacterized protein</fullName>
    </submittedName>
</protein>
<keyword evidence="3" id="KW-1185">Reference proteome</keyword>